<feature type="compositionally biased region" description="Low complexity" evidence="1">
    <location>
        <begin position="300"/>
        <end position="315"/>
    </location>
</feature>
<feature type="compositionally biased region" description="Low complexity" evidence="1">
    <location>
        <begin position="18"/>
        <end position="36"/>
    </location>
</feature>
<name>A0A6A6VLN6_9PLEO</name>
<dbReference type="InterPro" id="IPR044553">
    <property type="entry name" value="Bbox1_ANCHR"/>
</dbReference>
<dbReference type="AlphaFoldDB" id="A0A6A6VLN6"/>
<protein>
    <submittedName>
        <fullName evidence="2">Uncharacterized protein</fullName>
    </submittedName>
</protein>
<feature type="compositionally biased region" description="Low complexity" evidence="1">
    <location>
        <begin position="241"/>
        <end position="270"/>
    </location>
</feature>
<dbReference type="Pfam" id="PF22586">
    <property type="entry name" value="ANCHR-like_BBOX"/>
    <property type="match status" value="1"/>
</dbReference>
<reference evidence="2" key="1">
    <citation type="journal article" date="2020" name="Stud. Mycol.">
        <title>101 Dothideomycetes genomes: a test case for predicting lifestyles and emergence of pathogens.</title>
        <authorList>
            <person name="Haridas S."/>
            <person name="Albert R."/>
            <person name="Binder M."/>
            <person name="Bloem J."/>
            <person name="Labutti K."/>
            <person name="Salamov A."/>
            <person name="Andreopoulos B."/>
            <person name="Baker S."/>
            <person name="Barry K."/>
            <person name="Bills G."/>
            <person name="Bluhm B."/>
            <person name="Cannon C."/>
            <person name="Castanera R."/>
            <person name="Culley D."/>
            <person name="Daum C."/>
            <person name="Ezra D."/>
            <person name="Gonzalez J."/>
            <person name="Henrissat B."/>
            <person name="Kuo A."/>
            <person name="Liang C."/>
            <person name="Lipzen A."/>
            <person name="Lutzoni F."/>
            <person name="Magnuson J."/>
            <person name="Mondo S."/>
            <person name="Nolan M."/>
            <person name="Ohm R."/>
            <person name="Pangilinan J."/>
            <person name="Park H.-J."/>
            <person name="Ramirez L."/>
            <person name="Alfaro M."/>
            <person name="Sun H."/>
            <person name="Tritt A."/>
            <person name="Yoshinaga Y."/>
            <person name="Zwiers L.-H."/>
            <person name="Turgeon B."/>
            <person name="Goodwin S."/>
            <person name="Spatafora J."/>
            <person name="Crous P."/>
            <person name="Grigoriev I."/>
        </authorList>
    </citation>
    <scope>NUCLEOTIDE SEQUENCE</scope>
    <source>
        <strain evidence="2">CBS 119925</strain>
    </source>
</reference>
<feature type="compositionally biased region" description="Polar residues" evidence="1">
    <location>
        <begin position="285"/>
        <end position="294"/>
    </location>
</feature>
<feature type="region of interest" description="Disordered" evidence="1">
    <location>
        <begin position="285"/>
        <end position="321"/>
    </location>
</feature>
<evidence type="ECO:0000313" key="3">
    <source>
        <dbReference type="Proteomes" id="UP000799440"/>
    </source>
</evidence>
<dbReference type="PANTHER" id="PTHR46603:SF1">
    <property type="entry name" value="ABSCISSION_NOCUT CHECKPOINT REGULATOR"/>
    <property type="match status" value="1"/>
</dbReference>
<sequence>MTDPTDDSLLARLNALKPTPTTLSTHPTSSISRTYPSPTPPTSKPDELAARFARLGSPSPSTSPAPTRSAPAIAPGASSYIEGVAEGVGGARTEGNREDEKSLEELLKELELGGGEWDAGIEEERDVRGLVREARRVLPEIKNAVDGGDGEDAGRRNGAQVRGADWEDLKLDIGGRGVTVDNDTQEHVSDNERKKTEEEEAAELLERFLAEAALDKQDETMAENDARSASPSQPRFENPQDTSPNLDPLDLDLPTAPGILPSSSPSTTTPNEDALTARLAALYRSTPQSSSSATDPLGLPTTPSSIPSAPTTTNPKTSSSLEKYTDDEIDSWCIICNDDATLRCLGCDGDLYCAGCWTEGHKGESAGWEERRHKAVLFRKAGKEKKKRLVGAS</sequence>
<proteinExistence type="predicted"/>
<organism evidence="2 3">
    <name type="scientific">Sporormia fimetaria CBS 119925</name>
    <dbReference type="NCBI Taxonomy" id="1340428"/>
    <lineage>
        <taxon>Eukaryota</taxon>
        <taxon>Fungi</taxon>
        <taxon>Dikarya</taxon>
        <taxon>Ascomycota</taxon>
        <taxon>Pezizomycotina</taxon>
        <taxon>Dothideomycetes</taxon>
        <taxon>Pleosporomycetidae</taxon>
        <taxon>Pleosporales</taxon>
        <taxon>Sporormiaceae</taxon>
        <taxon>Sporormia</taxon>
    </lineage>
</organism>
<evidence type="ECO:0000313" key="2">
    <source>
        <dbReference type="EMBL" id="KAF2750706.1"/>
    </source>
</evidence>
<feature type="compositionally biased region" description="Basic and acidic residues" evidence="1">
    <location>
        <begin position="184"/>
        <end position="197"/>
    </location>
</feature>
<dbReference type="CDD" id="cd19817">
    <property type="entry name" value="Bbox1_ANCHR-like"/>
    <property type="match status" value="1"/>
</dbReference>
<feature type="compositionally biased region" description="Low complexity" evidence="1">
    <location>
        <begin position="57"/>
        <end position="75"/>
    </location>
</feature>
<dbReference type="EMBL" id="MU006563">
    <property type="protein sequence ID" value="KAF2750706.1"/>
    <property type="molecule type" value="Genomic_DNA"/>
</dbReference>
<accession>A0A6A6VLN6</accession>
<gene>
    <name evidence="2" type="ORF">M011DRAFT_464530</name>
</gene>
<dbReference type="PANTHER" id="PTHR46603">
    <property type="entry name" value="ABSCISSION/NOCUT CHECKPOINT REGULATOR"/>
    <property type="match status" value="1"/>
</dbReference>
<feature type="region of interest" description="Disordered" evidence="1">
    <location>
        <begin position="219"/>
        <end position="271"/>
    </location>
</feature>
<evidence type="ECO:0000256" key="1">
    <source>
        <dbReference type="SAM" id="MobiDB-lite"/>
    </source>
</evidence>
<feature type="region of interest" description="Disordered" evidence="1">
    <location>
        <begin position="173"/>
        <end position="200"/>
    </location>
</feature>
<feature type="region of interest" description="Disordered" evidence="1">
    <location>
        <begin position="1"/>
        <end position="76"/>
    </location>
</feature>
<dbReference type="Proteomes" id="UP000799440">
    <property type="component" value="Unassembled WGS sequence"/>
</dbReference>
<dbReference type="OrthoDB" id="5407799at2759"/>
<dbReference type="SUPFAM" id="SSF57845">
    <property type="entry name" value="B-box zinc-binding domain"/>
    <property type="match status" value="1"/>
</dbReference>
<keyword evidence="3" id="KW-1185">Reference proteome</keyword>